<feature type="region of interest" description="Disordered" evidence="1">
    <location>
        <begin position="63"/>
        <end position="89"/>
    </location>
</feature>
<evidence type="ECO:0000256" key="1">
    <source>
        <dbReference type="SAM" id="MobiDB-lite"/>
    </source>
</evidence>
<name>A0A1R3GPG0_COCAP</name>
<keyword evidence="2" id="KW-1133">Transmembrane helix</keyword>
<dbReference type="Gramene" id="OMO59900">
    <property type="protein sequence ID" value="OMO59900"/>
    <property type="gene ID" value="CCACVL1_24549"/>
</dbReference>
<gene>
    <name evidence="3" type="ORF">CCACVL1_24549</name>
</gene>
<dbReference type="AlphaFoldDB" id="A0A1R3GPG0"/>
<comment type="caution">
    <text evidence="3">The sequence shown here is derived from an EMBL/GenBank/DDBJ whole genome shotgun (WGS) entry which is preliminary data.</text>
</comment>
<keyword evidence="4" id="KW-1185">Reference proteome</keyword>
<keyword evidence="2" id="KW-0472">Membrane</keyword>
<dbReference type="Proteomes" id="UP000188268">
    <property type="component" value="Unassembled WGS sequence"/>
</dbReference>
<evidence type="ECO:0000256" key="2">
    <source>
        <dbReference type="SAM" id="Phobius"/>
    </source>
</evidence>
<organism evidence="3 4">
    <name type="scientific">Corchorus capsularis</name>
    <name type="common">Jute</name>
    <dbReference type="NCBI Taxonomy" id="210143"/>
    <lineage>
        <taxon>Eukaryota</taxon>
        <taxon>Viridiplantae</taxon>
        <taxon>Streptophyta</taxon>
        <taxon>Embryophyta</taxon>
        <taxon>Tracheophyta</taxon>
        <taxon>Spermatophyta</taxon>
        <taxon>Magnoliopsida</taxon>
        <taxon>eudicotyledons</taxon>
        <taxon>Gunneridae</taxon>
        <taxon>Pentapetalae</taxon>
        <taxon>rosids</taxon>
        <taxon>malvids</taxon>
        <taxon>Malvales</taxon>
        <taxon>Malvaceae</taxon>
        <taxon>Grewioideae</taxon>
        <taxon>Apeibeae</taxon>
        <taxon>Corchorus</taxon>
    </lineage>
</organism>
<evidence type="ECO:0000313" key="3">
    <source>
        <dbReference type="EMBL" id="OMO59900.1"/>
    </source>
</evidence>
<protein>
    <submittedName>
        <fullName evidence="3">Uncharacterized protein</fullName>
    </submittedName>
</protein>
<dbReference type="EMBL" id="AWWV01013832">
    <property type="protein sequence ID" value="OMO59900.1"/>
    <property type="molecule type" value="Genomic_DNA"/>
</dbReference>
<sequence length="89" mass="9426">MVVRMSHDLGLDRRRAAIADAHDITSVNVVVVVVGNHGGTAAAVVVVVVLIIGGRAVNVANKEQRSTEANGPKHKEETIANARHVTKEE</sequence>
<feature type="transmembrane region" description="Helical" evidence="2">
    <location>
        <begin position="38"/>
        <end position="57"/>
    </location>
</feature>
<evidence type="ECO:0000313" key="4">
    <source>
        <dbReference type="Proteomes" id="UP000188268"/>
    </source>
</evidence>
<proteinExistence type="predicted"/>
<accession>A0A1R3GPG0</accession>
<feature type="compositionally biased region" description="Basic and acidic residues" evidence="1">
    <location>
        <begin position="63"/>
        <end position="78"/>
    </location>
</feature>
<reference evidence="3 4" key="1">
    <citation type="submission" date="2013-09" db="EMBL/GenBank/DDBJ databases">
        <title>Corchorus capsularis genome sequencing.</title>
        <authorList>
            <person name="Alam M."/>
            <person name="Haque M.S."/>
            <person name="Islam M.S."/>
            <person name="Emdad E.M."/>
            <person name="Islam M.M."/>
            <person name="Ahmed B."/>
            <person name="Halim A."/>
            <person name="Hossen Q.M.M."/>
            <person name="Hossain M.Z."/>
            <person name="Ahmed R."/>
            <person name="Khan M.M."/>
            <person name="Islam R."/>
            <person name="Rashid M.M."/>
            <person name="Khan S.A."/>
            <person name="Rahman M.S."/>
            <person name="Alam M."/>
        </authorList>
    </citation>
    <scope>NUCLEOTIDE SEQUENCE [LARGE SCALE GENOMIC DNA]</scope>
    <source>
        <strain evidence="4">cv. CVL-1</strain>
        <tissue evidence="3">Whole seedling</tissue>
    </source>
</reference>
<keyword evidence="2" id="KW-0812">Transmembrane</keyword>